<gene>
    <name evidence="4" type="ORF">SAMN04515678_104100</name>
</gene>
<dbReference type="GO" id="GO:0016747">
    <property type="term" value="F:acyltransferase activity, transferring groups other than amino-acyl groups"/>
    <property type="evidence" value="ECO:0007669"/>
    <property type="project" value="InterPro"/>
</dbReference>
<dbReference type="Proteomes" id="UP000325289">
    <property type="component" value="Unassembled WGS sequence"/>
</dbReference>
<keyword evidence="1 4" id="KW-0808">Transferase</keyword>
<evidence type="ECO:0000256" key="2">
    <source>
        <dbReference type="ARBA" id="ARBA00023315"/>
    </source>
</evidence>
<sequence>MKPEDMAALMARAYRHQAPWGAADIAALSARPVTRLIGAPEGFLIAQVVADEAEILALATDPAAQRQGVASDLLTQFHTLCASEGVTRAVLDVAHDNDPALALYTRFGYAETARRAGYYRRPDGSRADALLMARAIRPDNAASPA</sequence>
<dbReference type="InterPro" id="IPR000182">
    <property type="entry name" value="GNAT_dom"/>
</dbReference>
<dbReference type="CDD" id="cd04301">
    <property type="entry name" value="NAT_SF"/>
    <property type="match status" value="1"/>
</dbReference>
<evidence type="ECO:0000313" key="4">
    <source>
        <dbReference type="EMBL" id="SFD89465.1"/>
    </source>
</evidence>
<feature type="domain" description="N-acetyltransferase" evidence="3">
    <location>
        <begin position="1"/>
        <end position="137"/>
    </location>
</feature>
<protein>
    <submittedName>
        <fullName evidence="4">Ribosomal-protein-alanine N-acetyltransferase</fullName>
    </submittedName>
</protein>
<reference evidence="4 5" key="1">
    <citation type="submission" date="2016-10" db="EMBL/GenBank/DDBJ databases">
        <authorList>
            <person name="Varghese N."/>
            <person name="Submissions S."/>
        </authorList>
    </citation>
    <scope>NUCLEOTIDE SEQUENCE [LARGE SCALE GENOMIC DNA]</scope>
    <source>
        <strain evidence="5">YIM D21,KCTC 23444,ACCC 10710</strain>
    </source>
</reference>
<dbReference type="GO" id="GO:0031415">
    <property type="term" value="C:NatA complex"/>
    <property type="evidence" value="ECO:0007669"/>
    <property type="project" value="TreeGrafter"/>
</dbReference>
<dbReference type="EMBL" id="FOMS01000004">
    <property type="protein sequence ID" value="SFD89465.1"/>
    <property type="molecule type" value="Genomic_DNA"/>
</dbReference>
<dbReference type="PANTHER" id="PTHR42919">
    <property type="entry name" value="N-ALPHA-ACETYLTRANSFERASE"/>
    <property type="match status" value="1"/>
</dbReference>
<keyword evidence="2" id="KW-0012">Acyltransferase</keyword>
<dbReference type="GO" id="GO:0007064">
    <property type="term" value="P:mitotic sister chromatid cohesion"/>
    <property type="evidence" value="ECO:0007669"/>
    <property type="project" value="TreeGrafter"/>
</dbReference>
<dbReference type="InterPro" id="IPR016181">
    <property type="entry name" value="Acyl_CoA_acyltransferase"/>
</dbReference>
<evidence type="ECO:0000259" key="3">
    <source>
        <dbReference type="PROSITE" id="PS51186"/>
    </source>
</evidence>
<dbReference type="SUPFAM" id="SSF55729">
    <property type="entry name" value="Acyl-CoA N-acyltransferases (Nat)"/>
    <property type="match status" value="1"/>
</dbReference>
<dbReference type="InterPro" id="IPR051556">
    <property type="entry name" value="N-term/lysine_N-AcTrnsfr"/>
</dbReference>
<evidence type="ECO:0000313" key="5">
    <source>
        <dbReference type="Proteomes" id="UP000325289"/>
    </source>
</evidence>
<dbReference type="PANTHER" id="PTHR42919:SF8">
    <property type="entry name" value="N-ALPHA-ACETYLTRANSFERASE 50"/>
    <property type="match status" value="1"/>
</dbReference>
<accession>A0A1I1W2T7</accession>
<dbReference type="Gene3D" id="3.40.630.30">
    <property type="match status" value="1"/>
</dbReference>
<dbReference type="Pfam" id="PF00583">
    <property type="entry name" value="Acetyltransf_1"/>
    <property type="match status" value="1"/>
</dbReference>
<dbReference type="PROSITE" id="PS51186">
    <property type="entry name" value="GNAT"/>
    <property type="match status" value="1"/>
</dbReference>
<name>A0A1I1W2T7_9RHOB</name>
<dbReference type="AlphaFoldDB" id="A0A1I1W2T7"/>
<dbReference type="OrthoDB" id="9804026at2"/>
<proteinExistence type="predicted"/>
<evidence type="ECO:0000256" key="1">
    <source>
        <dbReference type="ARBA" id="ARBA00022679"/>
    </source>
</evidence>
<organism evidence="4 5">
    <name type="scientific">Roseivivax sediminis</name>
    <dbReference type="NCBI Taxonomy" id="936889"/>
    <lineage>
        <taxon>Bacteria</taxon>
        <taxon>Pseudomonadati</taxon>
        <taxon>Pseudomonadota</taxon>
        <taxon>Alphaproteobacteria</taxon>
        <taxon>Rhodobacterales</taxon>
        <taxon>Roseobacteraceae</taxon>
        <taxon>Roseivivax</taxon>
    </lineage>
</organism>
<keyword evidence="5" id="KW-1185">Reference proteome</keyword>